<proteinExistence type="predicted"/>
<feature type="region of interest" description="Disordered" evidence="1">
    <location>
        <begin position="1"/>
        <end position="21"/>
    </location>
</feature>
<dbReference type="EMBL" id="CAFBPN010000055">
    <property type="protein sequence ID" value="CAB5024162.1"/>
    <property type="molecule type" value="Genomic_DNA"/>
</dbReference>
<reference evidence="2" key="1">
    <citation type="submission" date="2020-05" db="EMBL/GenBank/DDBJ databases">
        <authorList>
            <person name="Chiriac C."/>
            <person name="Salcher M."/>
            <person name="Ghai R."/>
            <person name="Kavagutti S V."/>
        </authorList>
    </citation>
    <scope>NUCLEOTIDE SEQUENCE</scope>
</reference>
<sequence length="185" mass="19164">MKPEESAVPKRAHFHESPVTPVIRPSFTPGTTTNCDLASVSPLLRNVNVATALPPGRGPAGAKNEGTKSVLSSEMSTVIPKRAIGASGIPNMVTYTGHSGFPTFAEFDIRTVRFNAGVALPGSTDDASLISQRTAGPDFFVATVVTGATDVEVAALEGSRGEAICGTLPVPETHTHLPADAVLIF</sequence>
<organism evidence="2">
    <name type="scientific">freshwater metagenome</name>
    <dbReference type="NCBI Taxonomy" id="449393"/>
    <lineage>
        <taxon>unclassified sequences</taxon>
        <taxon>metagenomes</taxon>
        <taxon>ecological metagenomes</taxon>
    </lineage>
</organism>
<gene>
    <name evidence="2" type="ORF">UFOPK4098_01033</name>
</gene>
<evidence type="ECO:0000313" key="2">
    <source>
        <dbReference type="EMBL" id="CAB5024162.1"/>
    </source>
</evidence>
<evidence type="ECO:0000256" key="1">
    <source>
        <dbReference type="SAM" id="MobiDB-lite"/>
    </source>
</evidence>
<name>A0A6J7R630_9ZZZZ</name>
<protein>
    <submittedName>
        <fullName evidence="2">Unannotated protein</fullName>
    </submittedName>
</protein>
<accession>A0A6J7R630</accession>
<dbReference type="AlphaFoldDB" id="A0A6J7R630"/>